<protein>
    <submittedName>
        <fullName evidence="2">Uncharacterized protein</fullName>
    </submittedName>
</protein>
<comment type="caution">
    <text evidence="2">The sequence shown here is derived from an EMBL/GenBank/DDBJ whole genome shotgun (WGS) entry which is preliminary data.</text>
</comment>
<reference evidence="2 3" key="1">
    <citation type="submission" date="2020-08" db="EMBL/GenBank/DDBJ databases">
        <title>Genomic Encyclopedia of Type Strains, Phase IV (KMG-IV): sequencing the most valuable type-strain genomes for metagenomic binning, comparative biology and taxonomic classification.</title>
        <authorList>
            <person name="Goeker M."/>
        </authorList>
    </citation>
    <scope>NUCLEOTIDE SEQUENCE [LARGE SCALE GENOMIC DNA]</scope>
    <source>
        <strain evidence="2 3">DSM 17498</strain>
    </source>
</reference>
<accession>A0A840N2T1</accession>
<name>A0A840N2T1_9BRAD</name>
<evidence type="ECO:0000313" key="2">
    <source>
        <dbReference type="EMBL" id="MBB5053222.1"/>
    </source>
</evidence>
<organism evidence="2 3">
    <name type="scientific">Afipia massiliensis</name>
    <dbReference type="NCBI Taxonomy" id="211460"/>
    <lineage>
        <taxon>Bacteria</taxon>
        <taxon>Pseudomonadati</taxon>
        <taxon>Pseudomonadota</taxon>
        <taxon>Alphaproteobacteria</taxon>
        <taxon>Hyphomicrobiales</taxon>
        <taxon>Nitrobacteraceae</taxon>
        <taxon>Afipia</taxon>
    </lineage>
</organism>
<feature type="compositionally biased region" description="Basic and acidic residues" evidence="1">
    <location>
        <begin position="19"/>
        <end position="36"/>
    </location>
</feature>
<dbReference type="Proteomes" id="UP000521227">
    <property type="component" value="Unassembled WGS sequence"/>
</dbReference>
<gene>
    <name evidence="2" type="ORF">HNQ36_003213</name>
</gene>
<dbReference type="RefSeq" id="WP_184086650.1">
    <property type="nucleotide sequence ID" value="NZ_JACHIJ010000004.1"/>
</dbReference>
<sequence>MIFNPVFEQRRIKRNAPVNRKEKSKGGNENARREAGHSMSRQMTKP</sequence>
<proteinExistence type="predicted"/>
<dbReference type="AlphaFoldDB" id="A0A840N2T1"/>
<feature type="region of interest" description="Disordered" evidence="1">
    <location>
        <begin position="1"/>
        <end position="46"/>
    </location>
</feature>
<dbReference type="EMBL" id="JACHIJ010000004">
    <property type="protein sequence ID" value="MBB5053222.1"/>
    <property type="molecule type" value="Genomic_DNA"/>
</dbReference>
<evidence type="ECO:0000256" key="1">
    <source>
        <dbReference type="SAM" id="MobiDB-lite"/>
    </source>
</evidence>
<evidence type="ECO:0000313" key="3">
    <source>
        <dbReference type="Proteomes" id="UP000521227"/>
    </source>
</evidence>